<dbReference type="Gene3D" id="1.20.5.500">
    <property type="entry name" value="Single helix bin"/>
    <property type="match status" value="1"/>
</dbReference>
<dbReference type="Pfam" id="PF00038">
    <property type="entry name" value="Filament"/>
    <property type="match status" value="1"/>
</dbReference>
<keyword evidence="1" id="KW-0403">Intermediate filament</keyword>
<accession>A0A8C4TM22</accession>
<dbReference type="Proteomes" id="UP000694620">
    <property type="component" value="Chromosome 14"/>
</dbReference>
<feature type="coiled-coil region" evidence="3">
    <location>
        <begin position="332"/>
        <end position="366"/>
    </location>
</feature>
<dbReference type="GeneTree" id="ENSGT00950000182969"/>
<organism evidence="5 6">
    <name type="scientific">Erpetoichthys calabaricus</name>
    <name type="common">Rope fish</name>
    <name type="synonym">Calamoichthys calabaricus</name>
    <dbReference type="NCBI Taxonomy" id="27687"/>
    <lineage>
        <taxon>Eukaryota</taxon>
        <taxon>Metazoa</taxon>
        <taxon>Chordata</taxon>
        <taxon>Craniata</taxon>
        <taxon>Vertebrata</taxon>
        <taxon>Euteleostomi</taxon>
        <taxon>Actinopterygii</taxon>
        <taxon>Polypteriformes</taxon>
        <taxon>Polypteridae</taxon>
        <taxon>Erpetoichthys</taxon>
    </lineage>
</organism>
<evidence type="ECO:0000256" key="1">
    <source>
        <dbReference type="ARBA" id="ARBA00022754"/>
    </source>
</evidence>
<feature type="domain" description="IF rod" evidence="4">
    <location>
        <begin position="85"/>
        <end position="395"/>
    </location>
</feature>
<evidence type="ECO:0000313" key="5">
    <source>
        <dbReference type="Ensembl" id="ENSECRP00000032410.1"/>
    </source>
</evidence>
<proteinExistence type="predicted"/>
<dbReference type="Gene3D" id="1.20.5.1160">
    <property type="entry name" value="Vasodilator-stimulated phosphoprotein"/>
    <property type="match status" value="1"/>
</dbReference>
<dbReference type="AlphaFoldDB" id="A0A8C4TM22"/>
<keyword evidence="2 3" id="KW-0175">Coiled coil</keyword>
<sequence>MTASFSSRSLVLGSMPTAVSQMINGRTSMSRMMPSFQPGTGGFGGPVSRQTLTKGLAAALGNGEVNTQSSSPDPYTGLVGIKPSDKENMQNLNARLATYLKTVHSLEAANARLEKQICDFMQERLAKQGNDYSAYEKTISDLQTQVGINSFGNILLEITNSQLNLEDKKNTFQNEQDLRYQAERDVALLKTMLHTLSQTKTELEVQVKSLQDEIDDLKSNHRREIEAISHLRKEESITVQVEDIASTDLTNALADIRSEYENFISKQRRQTEAWSNSKATTFSQAMAKSGTDAQSSNSQVTNLTVQVQALEIELQLCHRMNKSLEDILQSTESSYSDKLREHQQRAAHLEDELRALRDDIQRQAQDYQVLLDIKNHLETEITDYRRLLDGQETSERSR</sequence>
<dbReference type="PANTHER" id="PTHR23239:SF344">
    <property type="entry name" value="KERATIN, TYPE I CYTOSKELETAL 15-LIKE"/>
    <property type="match status" value="1"/>
</dbReference>
<evidence type="ECO:0000259" key="4">
    <source>
        <dbReference type="PROSITE" id="PS51842"/>
    </source>
</evidence>
<evidence type="ECO:0000256" key="2">
    <source>
        <dbReference type="ARBA" id="ARBA00023054"/>
    </source>
</evidence>
<reference evidence="5" key="2">
    <citation type="submission" date="2025-08" db="UniProtKB">
        <authorList>
            <consortium name="Ensembl"/>
        </authorList>
    </citation>
    <scope>IDENTIFICATION</scope>
</reference>
<dbReference type="Ensembl" id="ENSECRT00000033132.1">
    <property type="protein sequence ID" value="ENSECRP00000032410.1"/>
    <property type="gene ID" value="ENSECRG00000021959.1"/>
</dbReference>
<protein>
    <recommendedName>
        <fullName evidence="4">IF rod domain-containing protein</fullName>
    </recommendedName>
</protein>
<dbReference type="FunFam" id="1.20.5.170:FF:000002">
    <property type="entry name" value="Type I keratin KA11"/>
    <property type="match status" value="1"/>
</dbReference>
<feature type="coiled-coil region" evidence="3">
    <location>
        <begin position="193"/>
        <end position="234"/>
    </location>
</feature>
<keyword evidence="6" id="KW-1185">Reference proteome</keyword>
<evidence type="ECO:0000256" key="3">
    <source>
        <dbReference type="SAM" id="Coils"/>
    </source>
</evidence>
<dbReference type="SMART" id="SM01391">
    <property type="entry name" value="Filament"/>
    <property type="match status" value="1"/>
</dbReference>
<evidence type="ECO:0000313" key="6">
    <source>
        <dbReference type="Proteomes" id="UP000694620"/>
    </source>
</evidence>
<dbReference type="InterPro" id="IPR039008">
    <property type="entry name" value="IF_rod_dom"/>
</dbReference>
<dbReference type="InterPro" id="IPR002957">
    <property type="entry name" value="Keratin_I"/>
</dbReference>
<dbReference type="Gene3D" id="1.20.5.170">
    <property type="match status" value="1"/>
</dbReference>
<name>A0A8C4TM22_ERPCA</name>
<dbReference type="PROSITE" id="PS51842">
    <property type="entry name" value="IF_ROD_2"/>
    <property type="match status" value="1"/>
</dbReference>
<dbReference type="GO" id="GO:0005882">
    <property type="term" value="C:intermediate filament"/>
    <property type="evidence" value="ECO:0007669"/>
    <property type="project" value="UniProtKB-KW"/>
</dbReference>
<dbReference type="PANTHER" id="PTHR23239">
    <property type="entry name" value="INTERMEDIATE FILAMENT"/>
    <property type="match status" value="1"/>
</dbReference>
<reference evidence="5" key="3">
    <citation type="submission" date="2025-09" db="UniProtKB">
        <authorList>
            <consortium name="Ensembl"/>
        </authorList>
    </citation>
    <scope>IDENTIFICATION</scope>
</reference>
<dbReference type="PRINTS" id="PR01248">
    <property type="entry name" value="TYPE1KERATIN"/>
</dbReference>
<feature type="coiled-coil region" evidence="3">
    <location>
        <begin position="89"/>
        <end position="116"/>
    </location>
</feature>
<dbReference type="GO" id="GO:0005198">
    <property type="term" value="F:structural molecule activity"/>
    <property type="evidence" value="ECO:0007669"/>
    <property type="project" value="InterPro"/>
</dbReference>
<reference evidence="5" key="1">
    <citation type="submission" date="2021-06" db="EMBL/GenBank/DDBJ databases">
        <authorList>
            <consortium name="Wellcome Sanger Institute Data Sharing"/>
        </authorList>
    </citation>
    <scope>NUCLEOTIDE SEQUENCE [LARGE SCALE GENOMIC DNA]</scope>
</reference>
<dbReference type="SUPFAM" id="SSF64593">
    <property type="entry name" value="Intermediate filament protein, coiled coil region"/>
    <property type="match status" value="2"/>
</dbReference>